<feature type="region of interest" description="Disordered" evidence="1">
    <location>
        <begin position="333"/>
        <end position="392"/>
    </location>
</feature>
<feature type="compositionally biased region" description="Polar residues" evidence="1">
    <location>
        <begin position="333"/>
        <end position="347"/>
    </location>
</feature>
<dbReference type="Proteomes" id="UP001155660">
    <property type="component" value="Chromosome A14"/>
</dbReference>
<feature type="compositionally biased region" description="Basic and acidic residues" evidence="1">
    <location>
        <begin position="222"/>
        <end position="238"/>
    </location>
</feature>
<dbReference type="AlphaFoldDB" id="A0A9R0B8B2"/>
<reference evidence="2" key="1">
    <citation type="submission" date="2025-08" db="UniProtKB">
        <authorList>
            <consortium name="RefSeq"/>
        </authorList>
    </citation>
    <scope>IDENTIFICATION</scope>
    <source>
        <tissue evidence="2">Muscle</tissue>
    </source>
</reference>
<name>A0A9R0B8B2_CYPCA</name>
<feature type="compositionally biased region" description="Polar residues" evidence="1">
    <location>
        <begin position="257"/>
        <end position="266"/>
    </location>
</feature>
<feature type="region of interest" description="Disordered" evidence="1">
    <location>
        <begin position="425"/>
        <end position="453"/>
    </location>
</feature>
<feature type="region of interest" description="Disordered" evidence="1">
    <location>
        <begin position="96"/>
        <end position="128"/>
    </location>
</feature>
<proteinExistence type="predicted"/>
<dbReference type="KEGG" id="ccar:109052813"/>
<feature type="compositionally biased region" description="Acidic residues" evidence="1">
    <location>
        <begin position="432"/>
        <end position="443"/>
    </location>
</feature>
<feature type="compositionally biased region" description="Basic and acidic residues" evidence="1">
    <location>
        <begin position="355"/>
        <end position="367"/>
    </location>
</feature>
<feature type="region of interest" description="Disordered" evidence="1">
    <location>
        <begin position="38"/>
        <end position="59"/>
    </location>
</feature>
<feature type="compositionally biased region" description="Polar residues" evidence="1">
    <location>
        <begin position="96"/>
        <end position="105"/>
    </location>
</feature>
<dbReference type="RefSeq" id="XP_042625792.1">
    <property type="nucleotide sequence ID" value="XM_042769858.1"/>
</dbReference>
<evidence type="ECO:0000313" key="2">
    <source>
        <dbReference type="RefSeq" id="XP_042625792.1"/>
    </source>
</evidence>
<organism evidence="2">
    <name type="scientific">Cyprinus carpio</name>
    <name type="common">Common carp</name>
    <dbReference type="NCBI Taxonomy" id="7962"/>
    <lineage>
        <taxon>Eukaryota</taxon>
        <taxon>Metazoa</taxon>
        <taxon>Chordata</taxon>
        <taxon>Craniata</taxon>
        <taxon>Vertebrata</taxon>
        <taxon>Euteleostomi</taxon>
        <taxon>Actinopterygii</taxon>
        <taxon>Neopterygii</taxon>
        <taxon>Teleostei</taxon>
        <taxon>Ostariophysi</taxon>
        <taxon>Cypriniformes</taxon>
        <taxon>Cyprinidae</taxon>
        <taxon>Cyprininae</taxon>
        <taxon>Cyprinus</taxon>
    </lineage>
</organism>
<dbReference type="OrthoDB" id="8960114at2759"/>
<feature type="compositionally biased region" description="Polar residues" evidence="1">
    <location>
        <begin position="376"/>
        <end position="392"/>
    </location>
</feature>
<feature type="compositionally biased region" description="Polar residues" evidence="1">
    <location>
        <begin position="176"/>
        <end position="185"/>
    </location>
</feature>
<protein>
    <submittedName>
        <fullName evidence="2">LOW QUALITY PROTEIN: uncharacterized protein zgc:113229</fullName>
    </submittedName>
</protein>
<gene>
    <name evidence="2" type="primary">zgc:113229</name>
</gene>
<feature type="compositionally biased region" description="Basic and acidic residues" evidence="1">
    <location>
        <begin position="247"/>
        <end position="256"/>
    </location>
</feature>
<feature type="compositionally biased region" description="Polar residues" evidence="1">
    <location>
        <begin position="38"/>
        <end position="52"/>
    </location>
</feature>
<dbReference type="GeneID" id="109052813"/>
<sequence>MCAHVVQHSRMAELDPVSGSHGLLQSMLQKLRLNTQTNSSSVTDMQTCSPSGECNAKPLEDSSKTTIYQFGFSSNSKEQDGLASAWNKWEKPWTQRSSHALTSAPKQPVRRISKNNSGFSGRPKRPPLVWGEHKHFTSERTDDDGHFSLEGETSLNVPPLYKTESFPNPPDHIAPKTTTQTTQFEKPNWGGATWSWGPGTERNESTRFHEQSGNMPKTSRKKWGEAKRWAQNVKERWRERHRNTLTRQRDDGERQAQNDVQSNHSSLLVPIDVNETPTALTETTDIHHEEISTALDEDGPCSLTYMRDSLFSFGTTSEWAQFLSVNSGKADQSSQSLKRLSVTSHGSLSRKREHWTRSRESFEHTTQEMEDDENGGSFTAAQPSNPSPATSLNLLLSSISQDFEDCETAVKKRRMEDTRRVRFSEEVIILPESDDDNDDEENENNWQEEPSPRSAFPKWIVSLKSRRGKYKF</sequence>
<evidence type="ECO:0000256" key="1">
    <source>
        <dbReference type="SAM" id="MobiDB-lite"/>
    </source>
</evidence>
<accession>A0A9R0B8B2</accession>
<feature type="region of interest" description="Disordered" evidence="1">
    <location>
        <begin position="167"/>
        <end position="267"/>
    </location>
</feature>
<feature type="compositionally biased region" description="Basic and acidic residues" evidence="1">
    <location>
        <begin position="201"/>
        <end position="210"/>
    </location>
</feature>